<proteinExistence type="predicted"/>
<keyword evidence="2" id="KW-1185">Reference proteome</keyword>
<evidence type="ECO:0000313" key="2">
    <source>
        <dbReference type="Proteomes" id="UP000282084"/>
    </source>
</evidence>
<dbReference type="AlphaFoldDB" id="A0A495VIZ7"/>
<protein>
    <submittedName>
        <fullName evidence="1">Uncharacterized protein</fullName>
    </submittedName>
</protein>
<evidence type="ECO:0000313" key="1">
    <source>
        <dbReference type="EMBL" id="RKT49361.1"/>
    </source>
</evidence>
<sequence>MPGFHVAGTDAFRRAAADLRAAGRGDLTRKMTAGMRRAAAPVVTEMQDRVRGVSTRTVRAGRRLATTRTGRRGGASARQARAAHALRTRRRLTDRARITAHRRSGLRDTVARATGATASTSPTRAAVRIRAAQARMPADQRKLPRHLDKGRWRHPTFGRAPWVTQVVTPEWFSGPRRRHGPRVRTAAHAVVIDVLHRLAD</sequence>
<gene>
    <name evidence="1" type="ORF">C8E97_6740</name>
</gene>
<accession>A0A495VIZ7</accession>
<name>A0A495VIZ7_9PSEU</name>
<reference evidence="1 2" key="1">
    <citation type="submission" date="2018-10" db="EMBL/GenBank/DDBJ databases">
        <title>Sequencing the genomes of 1000 actinobacteria strains.</title>
        <authorList>
            <person name="Klenk H.-P."/>
        </authorList>
    </citation>
    <scope>NUCLEOTIDE SEQUENCE [LARGE SCALE GENOMIC DNA]</scope>
    <source>
        <strain evidence="1 2">DSM 43800</strain>
    </source>
</reference>
<dbReference type="PROSITE" id="PS50096">
    <property type="entry name" value="IQ"/>
    <property type="match status" value="1"/>
</dbReference>
<dbReference type="OrthoDB" id="3431442at2"/>
<dbReference type="Proteomes" id="UP000282084">
    <property type="component" value="Unassembled WGS sequence"/>
</dbReference>
<dbReference type="RefSeq" id="WP_121012958.1">
    <property type="nucleotide sequence ID" value="NZ_RBXO01000002.1"/>
</dbReference>
<comment type="caution">
    <text evidence="1">The sequence shown here is derived from an EMBL/GenBank/DDBJ whole genome shotgun (WGS) entry which is preliminary data.</text>
</comment>
<dbReference type="EMBL" id="RBXO01000002">
    <property type="protein sequence ID" value="RKT49361.1"/>
    <property type="molecule type" value="Genomic_DNA"/>
</dbReference>
<organism evidence="1 2">
    <name type="scientific">Saccharothrix australiensis</name>
    <dbReference type="NCBI Taxonomy" id="2072"/>
    <lineage>
        <taxon>Bacteria</taxon>
        <taxon>Bacillati</taxon>
        <taxon>Actinomycetota</taxon>
        <taxon>Actinomycetes</taxon>
        <taxon>Pseudonocardiales</taxon>
        <taxon>Pseudonocardiaceae</taxon>
        <taxon>Saccharothrix</taxon>
    </lineage>
</organism>